<proteinExistence type="predicted"/>
<feature type="domain" description="Aminotransferase-like plant mobile" evidence="1">
    <location>
        <begin position="1"/>
        <end position="120"/>
    </location>
</feature>
<name>A0A151SRG2_CAJCA</name>
<dbReference type="Proteomes" id="UP000075243">
    <property type="component" value="Chromosome 11"/>
</dbReference>
<evidence type="ECO:0000259" key="1">
    <source>
        <dbReference type="Pfam" id="PF10536"/>
    </source>
</evidence>
<keyword evidence="3" id="KW-1185">Reference proteome</keyword>
<organism evidence="2 3">
    <name type="scientific">Cajanus cajan</name>
    <name type="common">Pigeon pea</name>
    <name type="synonym">Cajanus indicus</name>
    <dbReference type="NCBI Taxonomy" id="3821"/>
    <lineage>
        <taxon>Eukaryota</taxon>
        <taxon>Viridiplantae</taxon>
        <taxon>Streptophyta</taxon>
        <taxon>Embryophyta</taxon>
        <taxon>Tracheophyta</taxon>
        <taxon>Spermatophyta</taxon>
        <taxon>Magnoliopsida</taxon>
        <taxon>eudicotyledons</taxon>
        <taxon>Gunneridae</taxon>
        <taxon>Pentapetalae</taxon>
        <taxon>rosids</taxon>
        <taxon>fabids</taxon>
        <taxon>Fabales</taxon>
        <taxon>Fabaceae</taxon>
        <taxon>Papilionoideae</taxon>
        <taxon>50 kb inversion clade</taxon>
        <taxon>NPAAA clade</taxon>
        <taxon>indigoferoid/millettioid clade</taxon>
        <taxon>Phaseoleae</taxon>
        <taxon>Cajanus</taxon>
    </lineage>
</organism>
<dbReference type="AlphaFoldDB" id="A0A151SRG2"/>
<evidence type="ECO:0000313" key="2">
    <source>
        <dbReference type="EMBL" id="KYP57410.1"/>
    </source>
</evidence>
<accession>A0A151SRG2</accession>
<dbReference type="GO" id="GO:0010073">
    <property type="term" value="P:meristem maintenance"/>
    <property type="evidence" value="ECO:0007669"/>
    <property type="project" value="InterPro"/>
</dbReference>
<dbReference type="Pfam" id="PF10536">
    <property type="entry name" value="PMD"/>
    <property type="match status" value="1"/>
</dbReference>
<protein>
    <submittedName>
        <fullName evidence="2">Serine/threonine protein phosphatase 7 long form isogeny</fullName>
    </submittedName>
</protein>
<dbReference type="PANTHER" id="PTHR46033:SF8">
    <property type="entry name" value="PROTEIN MAINTENANCE OF MERISTEMS-LIKE"/>
    <property type="match status" value="1"/>
</dbReference>
<feature type="non-terminal residue" evidence="2">
    <location>
        <position position="1"/>
    </location>
</feature>
<dbReference type="Gramene" id="C.cajan_03593.t">
    <property type="protein sequence ID" value="C.cajan_03593.t"/>
    <property type="gene ID" value="C.cajan_03593"/>
</dbReference>
<evidence type="ECO:0000313" key="3">
    <source>
        <dbReference type="Proteomes" id="UP000075243"/>
    </source>
</evidence>
<gene>
    <name evidence="2" type="ORF">KK1_003672</name>
</gene>
<dbReference type="InterPro" id="IPR019557">
    <property type="entry name" value="AminoTfrase-like_pln_mobile"/>
</dbReference>
<reference evidence="2 3" key="1">
    <citation type="journal article" date="2012" name="Nat. Biotechnol.">
        <title>Draft genome sequence of pigeonpea (Cajanus cajan), an orphan legume crop of resource-poor farmers.</title>
        <authorList>
            <person name="Varshney R.K."/>
            <person name="Chen W."/>
            <person name="Li Y."/>
            <person name="Bharti A.K."/>
            <person name="Saxena R.K."/>
            <person name="Schlueter J.A."/>
            <person name="Donoghue M.T."/>
            <person name="Azam S."/>
            <person name="Fan G."/>
            <person name="Whaley A.M."/>
            <person name="Farmer A.D."/>
            <person name="Sheridan J."/>
            <person name="Iwata A."/>
            <person name="Tuteja R."/>
            <person name="Penmetsa R.V."/>
            <person name="Wu W."/>
            <person name="Upadhyaya H.D."/>
            <person name="Yang S.P."/>
            <person name="Shah T."/>
            <person name="Saxena K.B."/>
            <person name="Michael T."/>
            <person name="McCombie W.R."/>
            <person name="Yang B."/>
            <person name="Zhang G."/>
            <person name="Yang H."/>
            <person name="Wang J."/>
            <person name="Spillane C."/>
            <person name="Cook D.R."/>
            <person name="May G.D."/>
            <person name="Xu X."/>
            <person name="Jackson S.A."/>
        </authorList>
    </citation>
    <scope>NUCLEOTIDE SEQUENCE [LARGE SCALE GENOMIC DNA]</scope>
    <source>
        <strain evidence="3">cv. Asha</strain>
    </source>
</reference>
<dbReference type="EMBL" id="CM003613">
    <property type="protein sequence ID" value="KYP57410.1"/>
    <property type="molecule type" value="Genomic_DNA"/>
</dbReference>
<dbReference type="PANTHER" id="PTHR46033">
    <property type="entry name" value="PROTEIN MAIN-LIKE 2"/>
    <property type="match status" value="1"/>
</dbReference>
<sequence length="122" mass="13908">WRPKIHIFYLLVGECTMTPQDVALHLGLHIDGKPITGATYFCWKDIPQCLSLATKPTEEQLYDHCRAYNLGIIGGVFMPNKISNHVHLMYLPLSIDLEHTSRYSWGSTCLATLYTEICRVVL</sequence>
<dbReference type="InterPro" id="IPR044824">
    <property type="entry name" value="MAIN-like"/>
</dbReference>